<reference evidence="1 2" key="1">
    <citation type="submission" date="2018-06" db="EMBL/GenBank/DDBJ databases">
        <authorList>
            <consortium name="Pathogen Informatics"/>
            <person name="Doyle S."/>
        </authorList>
    </citation>
    <scope>NUCLEOTIDE SEQUENCE [LARGE SCALE GENOMIC DNA]</scope>
    <source>
        <strain evidence="1 2">NCTC9637</strain>
    </source>
</reference>
<proteinExistence type="predicted"/>
<dbReference type="AlphaFoldDB" id="A0A377W2W1"/>
<evidence type="ECO:0000313" key="2">
    <source>
        <dbReference type="Proteomes" id="UP000255099"/>
    </source>
</evidence>
<name>A0A377W2W1_KLEPN</name>
<evidence type="ECO:0000313" key="1">
    <source>
        <dbReference type="EMBL" id="STT49256.1"/>
    </source>
</evidence>
<dbReference type="EMBL" id="UGLB01000003">
    <property type="protein sequence ID" value="STT49256.1"/>
    <property type="molecule type" value="Genomic_DNA"/>
</dbReference>
<protein>
    <submittedName>
        <fullName evidence="1">Gp24</fullName>
    </submittedName>
</protein>
<dbReference type="Proteomes" id="UP000255099">
    <property type="component" value="Unassembled WGS sequence"/>
</dbReference>
<gene>
    <name evidence="1" type="ORF">NCTC9637_04208</name>
</gene>
<sequence>MRLSILVWLRQTKAFRRQNPPSQMRNKQISTVNKSLTDSITQVRQSVTDTAAEINATIDLEIARVSKTLADGDAALNAQIKTAENGLKQSLSQVNTTLTNAVKQETADRIADVNAKASQAADELLAATQGIEASIESLTQVMKTADENLAREMSSLAAGANIQFDSQVIWHFNNQTTEGWTGSAGVPGVSQDGWLRPADSATDPYITSPGGLAVDGAAYRFIMLRFRKTGKPVWAGEIRWVSAGEKLH</sequence>
<accession>A0A377W2W1</accession>
<organism evidence="1 2">
    <name type="scientific">Klebsiella pneumoniae</name>
    <dbReference type="NCBI Taxonomy" id="573"/>
    <lineage>
        <taxon>Bacteria</taxon>
        <taxon>Pseudomonadati</taxon>
        <taxon>Pseudomonadota</taxon>
        <taxon>Gammaproteobacteria</taxon>
        <taxon>Enterobacterales</taxon>
        <taxon>Enterobacteriaceae</taxon>
        <taxon>Klebsiella/Raoultella group</taxon>
        <taxon>Klebsiella</taxon>
        <taxon>Klebsiella pneumoniae complex</taxon>
    </lineage>
</organism>